<protein>
    <submittedName>
        <fullName evidence="2">tRNA(Ile2) 2-agmatinylcytidine synthetase</fullName>
    </submittedName>
</protein>
<proteinExistence type="predicted"/>
<dbReference type="RefSeq" id="WP_115892727.1">
    <property type="nucleotide sequence ID" value="NZ_QREL01000002.1"/>
</dbReference>
<dbReference type="Proteomes" id="UP000256864">
    <property type="component" value="Unassembled WGS sequence"/>
</dbReference>
<name>A0A371NBX2_9EURY</name>
<accession>A0A371NBX2</accession>
<keyword evidence="3" id="KW-1185">Reference proteome</keyword>
<dbReference type="Gene3D" id="3.30.70.2200">
    <property type="match status" value="1"/>
</dbReference>
<evidence type="ECO:0000313" key="2">
    <source>
        <dbReference type="EMBL" id="REE26535.1"/>
    </source>
</evidence>
<evidence type="ECO:0000259" key="1">
    <source>
        <dbReference type="Pfam" id="PF22641"/>
    </source>
</evidence>
<dbReference type="InterPro" id="IPR053870">
    <property type="entry name" value="TiaS-like_TCKD"/>
</dbReference>
<dbReference type="PANTHER" id="PTHR40705:SF2">
    <property type="entry name" value="DUF1743 DOMAIN-CONTAINING PROTEIN"/>
    <property type="match status" value="1"/>
</dbReference>
<dbReference type="EMBL" id="QREL01000002">
    <property type="protein sequence ID" value="REE26535.1"/>
    <property type="molecule type" value="Genomic_DNA"/>
</dbReference>
<reference evidence="2 3" key="1">
    <citation type="submission" date="2018-07" db="EMBL/GenBank/DDBJ databases">
        <title>Genomic Encyclopedia of Type Strains, Phase IV (KMG-IV): sequencing the most valuable type-strain genomes for metagenomic binning, comparative biology and taxonomic classification.</title>
        <authorList>
            <person name="Goeker M."/>
        </authorList>
    </citation>
    <scope>NUCLEOTIDE SEQUENCE [LARGE SCALE GENOMIC DNA]</scope>
    <source>
        <strain evidence="2 3">DSM 7466</strain>
    </source>
</reference>
<feature type="domain" description="TiaS-like TCKD" evidence="1">
    <location>
        <begin position="153"/>
        <end position="216"/>
    </location>
</feature>
<organism evidence="2 3">
    <name type="scientific">Methanothermobacter defluvii</name>
    <dbReference type="NCBI Taxonomy" id="49339"/>
    <lineage>
        <taxon>Archaea</taxon>
        <taxon>Methanobacteriati</taxon>
        <taxon>Methanobacteriota</taxon>
        <taxon>Methanomada group</taxon>
        <taxon>Methanobacteria</taxon>
        <taxon>Methanobacteriales</taxon>
        <taxon>Methanobacteriaceae</taxon>
        <taxon>Methanothermobacter</taxon>
    </lineage>
</organism>
<sequence>MEILRPSDLKERFQDPWISPYRKVLTMVDRDMVEILEYHPCVSGSEWMIYQYQRSSRLIERARRDGNRHSYLARTGKAPIELQASLNAAGIEEVAVEGDEVRVVHAGLAGAGVGAAMCRGMAEGVKRIELYEVGGGSKPGRAAVITPRLEKVVIGIDDTDTPESGATWTLANNIGLEARNQGFEYIDHVTVQLYPHNPHKTQNCVSVALAFAVRPGEADKLVALVRDLLRDNTLSDKTAMAVLRGIVVPEKLREYSAKSKRTLMEVEEAEGVARELGVELIEVTGSQGKIGALAALGLYDDPEEAARVYY</sequence>
<dbReference type="InterPro" id="IPR017674">
    <property type="entry name" value="Methan_mark_11"/>
</dbReference>
<evidence type="ECO:0000313" key="3">
    <source>
        <dbReference type="Proteomes" id="UP000256864"/>
    </source>
</evidence>
<dbReference type="NCBIfam" id="TIGR03280">
    <property type="entry name" value="methan_mark_11"/>
    <property type="match status" value="1"/>
</dbReference>
<dbReference type="AlphaFoldDB" id="A0A371NBX2"/>
<dbReference type="Pfam" id="PF22641">
    <property type="entry name" value="TiaS_TCKD"/>
    <property type="match status" value="1"/>
</dbReference>
<comment type="caution">
    <text evidence="2">The sequence shown here is derived from an EMBL/GenBank/DDBJ whole genome shotgun (WGS) entry which is preliminary data.</text>
</comment>
<dbReference type="PANTHER" id="PTHR40705">
    <property type="entry name" value="TRNA(ILE2) 2-AGMATINYLCYTIDINE SYNTHETASE TIAS"/>
    <property type="match status" value="1"/>
</dbReference>
<gene>
    <name evidence="2" type="ORF">C7452_1506</name>
</gene>